<dbReference type="EnsemblPlants" id="KQK16824">
    <property type="protein sequence ID" value="KQK16824"/>
    <property type="gene ID" value="BRADI_1g30845v3"/>
</dbReference>
<dbReference type="InParanoid" id="A0A0Q3H1K3"/>
<protein>
    <submittedName>
        <fullName evidence="2 3">Uncharacterized protein</fullName>
    </submittedName>
</protein>
<reference evidence="2 3" key="1">
    <citation type="journal article" date="2010" name="Nature">
        <title>Genome sequencing and analysis of the model grass Brachypodium distachyon.</title>
        <authorList>
            <consortium name="International Brachypodium Initiative"/>
        </authorList>
    </citation>
    <scope>NUCLEOTIDE SEQUENCE [LARGE SCALE GENOMIC DNA]</scope>
    <source>
        <strain evidence="2 3">Bd21</strain>
    </source>
</reference>
<gene>
    <name evidence="2" type="ORF">BRADI_1g30845v3</name>
</gene>
<dbReference type="Proteomes" id="UP000008810">
    <property type="component" value="Chromosome 1"/>
</dbReference>
<organism evidence="2">
    <name type="scientific">Brachypodium distachyon</name>
    <name type="common">Purple false brome</name>
    <name type="synonym">Trachynia distachya</name>
    <dbReference type="NCBI Taxonomy" id="15368"/>
    <lineage>
        <taxon>Eukaryota</taxon>
        <taxon>Viridiplantae</taxon>
        <taxon>Streptophyta</taxon>
        <taxon>Embryophyta</taxon>
        <taxon>Tracheophyta</taxon>
        <taxon>Spermatophyta</taxon>
        <taxon>Magnoliopsida</taxon>
        <taxon>Liliopsida</taxon>
        <taxon>Poales</taxon>
        <taxon>Poaceae</taxon>
        <taxon>BOP clade</taxon>
        <taxon>Pooideae</taxon>
        <taxon>Stipodae</taxon>
        <taxon>Brachypodieae</taxon>
        <taxon>Brachypodium</taxon>
    </lineage>
</organism>
<feature type="compositionally biased region" description="Basic residues" evidence="1">
    <location>
        <begin position="46"/>
        <end position="58"/>
    </location>
</feature>
<reference evidence="2" key="2">
    <citation type="submission" date="2017-06" db="EMBL/GenBank/DDBJ databases">
        <title>WGS assembly of Brachypodium distachyon.</title>
        <authorList>
            <consortium name="The International Brachypodium Initiative"/>
            <person name="Lucas S."/>
            <person name="Harmon-Smith M."/>
            <person name="Lail K."/>
            <person name="Tice H."/>
            <person name="Grimwood J."/>
            <person name="Bruce D."/>
            <person name="Barry K."/>
            <person name="Shu S."/>
            <person name="Lindquist E."/>
            <person name="Wang M."/>
            <person name="Pitluck S."/>
            <person name="Vogel J.P."/>
            <person name="Garvin D.F."/>
            <person name="Mockler T.C."/>
            <person name="Schmutz J."/>
            <person name="Rokhsar D."/>
            <person name="Bevan M.W."/>
        </authorList>
    </citation>
    <scope>NUCLEOTIDE SEQUENCE</scope>
    <source>
        <strain evidence="2">Bd21</strain>
    </source>
</reference>
<keyword evidence="4" id="KW-1185">Reference proteome</keyword>
<name>A0A0Q3H1K3_BRADI</name>
<feature type="region of interest" description="Disordered" evidence="1">
    <location>
        <begin position="25"/>
        <end position="89"/>
    </location>
</feature>
<dbReference type="EMBL" id="CM000880">
    <property type="protein sequence ID" value="KQK16824.1"/>
    <property type="molecule type" value="Genomic_DNA"/>
</dbReference>
<feature type="region of interest" description="Disordered" evidence="1">
    <location>
        <begin position="110"/>
        <end position="130"/>
    </location>
</feature>
<dbReference type="AlphaFoldDB" id="A0A0Q3H1K3"/>
<evidence type="ECO:0000256" key="1">
    <source>
        <dbReference type="SAM" id="MobiDB-lite"/>
    </source>
</evidence>
<evidence type="ECO:0000313" key="3">
    <source>
        <dbReference type="EnsemblPlants" id="KQK16824"/>
    </source>
</evidence>
<dbReference type="Gramene" id="KQK16824">
    <property type="protein sequence ID" value="KQK16824"/>
    <property type="gene ID" value="BRADI_1g30845v3"/>
</dbReference>
<proteinExistence type="predicted"/>
<accession>A0A0Q3H1K3</accession>
<sequence>MGGTVAVGLTQPMVRLIHQWRLRFRGGRPNPRPESATDPRRSVSNPHRRRLHRHRRQPRGASQPMRGRSGGRTGSEKRRSGASGAIGEEDAIFAIIGHRRVKTNGVADRALASHAPRSQRTPFAVASQSK</sequence>
<reference evidence="3" key="3">
    <citation type="submission" date="2018-08" db="UniProtKB">
        <authorList>
            <consortium name="EnsemblPlants"/>
        </authorList>
    </citation>
    <scope>IDENTIFICATION</scope>
    <source>
        <strain evidence="3">cv. Bd21</strain>
    </source>
</reference>
<feature type="compositionally biased region" description="Polar residues" evidence="1">
    <location>
        <begin position="116"/>
        <end position="130"/>
    </location>
</feature>
<evidence type="ECO:0000313" key="2">
    <source>
        <dbReference type="EMBL" id="KQK16824.1"/>
    </source>
</evidence>
<evidence type="ECO:0000313" key="4">
    <source>
        <dbReference type="Proteomes" id="UP000008810"/>
    </source>
</evidence>